<feature type="compositionally biased region" description="Acidic residues" evidence="1">
    <location>
        <begin position="234"/>
        <end position="248"/>
    </location>
</feature>
<evidence type="ECO:0000313" key="2">
    <source>
        <dbReference type="EMBL" id="GAM38556.1"/>
    </source>
</evidence>
<gene>
    <name evidence="2" type="ORF">TCE0_033f09368</name>
</gene>
<comment type="caution">
    <text evidence="2">The sequence shown here is derived from an EMBL/GenBank/DDBJ whole genome shotgun (WGS) entry which is preliminary data.</text>
</comment>
<reference evidence="3" key="1">
    <citation type="journal article" date="2015" name="Genome Announc.">
        <title>Draft genome sequence of Talaromyces cellulolyticus strain Y-94, a source of lignocellulosic biomass-degrading enzymes.</title>
        <authorList>
            <person name="Fujii T."/>
            <person name="Koike H."/>
            <person name="Sawayama S."/>
            <person name="Yano S."/>
            <person name="Inoue H."/>
        </authorList>
    </citation>
    <scope>NUCLEOTIDE SEQUENCE [LARGE SCALE GENOMIC DNA]</scope>
    <source>
        <strain evidence="3">Y-94</strain>
    </source>
</reference>
<evidence type="ECO:0000313" key="3">
    <source>
        <dbReference type="Proteomes" id="UP000053095"/>
    </source>
</evidence>
<keyword evidence="3" id="KW-1185">Reference proteome</keyword>
<organism evidence="2 3">
    <name type="scientific">Talaromyces pinophilus</name>
    <name type="common">Penicillium pinophilum</name>
    <dbReference type="NCBI Taxonomy" id="128442"/>
    <lineage>
        <taxon>Eukaryota</taxon>
        <taxon>Fungi</taxon>
        <taxon>Dikarya</taxon>
        <taxon>Ascomycota</taxon>
        <taxon>Pezizomycotina</taxon>
        <taxon>Eurotiomycetes</taxon>
        <taxon>Eurotiomycetidae</taxon>
        <taxon>Eurotiales</taxon>
        <taxon>Trichocomaceae</taxon>
        <taxon>Talaromyces</taxon>
        <taxon>Talaromyces sect. Talaromyces</taxon>
    </lineage>
</organism>
<name>A0A6V8HBU2_TALPI</name>
<feature type="region of interest" description="Disordered" evidence="1">
    <location>
        <begin position="1"/>
        <end position="22"/>
    </location>
</feature>
<feature type="compositionally biased region" description="Basic and acidic residues" evidence="1">
    <location>
        <begin position="9"/>
        <end position="20"/>
    </location>
</feature>
<feature type="region of interest" description="Disordered" evidence="1">
    <location>
        <begin position="231"/>
        <end position="270"/>
    </location>
</feature>
<proteinExistence type="predicted"/>
<evidence type="ECO:0000256" key="1">
    <source>
        <dbReference type="SAM" id="MobiDB-lite"/>
    </source>
</evidence>
<accession>A0A6V8HBU2</accession>
<dbReference type="AlphaFoldDB" id="A0A6V8HBU2"/>
<feature type="compositionally biased region" description="Low complexity" evidence="1">
    <location>
        <begin position="256"/>
        <end position="270"/>
    </location>
</feature>
<dbReference type="EMBL" id="DF933829">
    <property type="protein sequence ID" value="GAM38556.1"/>
    <property type="molecule type" value="Genomic_DNA"/>
</dbReference>
<sequence>MGASTQTTQKDRSSHTETTKVDGLLRQAADKMEGGWHETFWKIIQTEMGKFVYSLDNADDEYAEFNDYLMERRVRELERLGLTSDHTPEAHHNAIDCKYLRKADVLADIRAVEFLRVYEKDRAKRHKVSKGFRKAYNICPQDLAKDIAKAPREVIDTLNKRADLIFTKMNKIHEESFKQINKHTEFILTSWLEGQRYHDDEIKFAEGRVALYWNALDLTNFGTNFSLQSKDVSNEEDDTSVEGEEEEIDFRGRGVSVSSHNQSFSSDNHP</sequence>
<dbReference type="Proteomes" id="UP000053095">
    <property type="component" value="Unassembled WGS sequence"/>
</dbReference>
<protein>
    <submittedName>
        <fullName evidence="2">Uncharacterized protein</fullName>
    </submittedName>
</protein>